<dbReference type="EMBL" id="VSRR010003164">
    <property type="protein sequence ID" value="MPC34951.1"/>
    <property type="molecule type" value="Genomic_DNA"/>
</dbReference>
<protein>
    <submittedName>
        <fullName evidence="1">Uncharacterized protein</fullName>
    </submittedName>
</protein>
<sequence>MATIDISCKDCEYDYWEIITPAVPVDDSELNDYREEDVPQPGPSTFRTSGLLRLSHTDKTPYSYPGTDIRSYI</sequence>
<accession>A0A5B7EKF1</accession>
<reference evidence="1 2" key="1">
    <citation type="submission" date="2019-05" db="EMBL/GenBank/DDBJ databases">
        <title>Another draft genome of Portunus trituberculatus and its Hox gene families provides insights of decapod evolution.</title>
        <authorList>
            <person name="Jeong J.-H."/>
            <person name="Song I."/>
            <person name="Kim S."/>
            <person name="Choi T."/>
            <person name="Kim D."/>
            <person name="Ryu S."/>
            <person name="Kim W."/>
        </authorList>
    </citation>
    <scope>NUCLEOTIDE SEQUENCE [LARGE SCALE GENOMIC DNA]</scope>
    <source>
        <tissue evidence="1">Muscle</tissue>
    </source>
</reference>
<proteinExistence type="predicted"/>
<organism evidence="1 2">
    <name type="scientific">Portunus trituberculatus</name>
    <name type="common">Swimming crab</name>
    <name type="synonym">Neptunus trituberculatus</name>
    <dbReference type="NCBI Taxonomy" id="210409"/>
    <lineage>
        <taxon>Eukaryota</taxon>
        <taxon>Metazoa</taxon>
        <taxon>Ecdysozoa</taxon>
        <taxon>Arthropoda</taxon>
        <taxon>Crustacea</taxon>
        <taxon>Multicrustacea</taxon>
        <taxon>Malacostraca</taxon>
        <taxon>Eumalacostraca</taxon>
        <taxon>Eucarida</taxon>
        <taxon>Decapoda</taxon>
        <taxon>Pleocyemata</taxon>
        <taxon>Brachyura</taxon>
        <taxon>Eubrachyura</taxon>
        <taxon>Portunoidea</taxon>
        <taxon>Portunidae</taxon>
        <taxon>Portuninae</taxon>
        <taxon>Portunus</taxon>
    </lineage>
</organism>
<keyword evidence="2" id="KW-1185">Reference proteome</keyword>
<comment type="caution">
    <text evidence="1">The sequence shown here is derived from an EMBL/GenBank/DDBJ whole genome shotgun (WGS) entry which is preliminary data.</text>
</comment>
<dbReference type="AlphaFoldDB" id="A0A5B7EKF1"/>
<evidence type="ECO:0000313" key="2">
    <source>
        <dbReference type="Proteomes" id="UP000324222"/>
    </source>
</evidence>
<name>A0A5B7EKF1_PORTR</name>
<evidence type="ECO:0000313" key="1">
    <source>
        <dbReference type="EMBL" id="MPC34951.1"/>
    </source>
</evidence>
<gene>
    <name evidence="1" type="ORF">E2C01_028356</name>
</gene>
<dbReference type="Proteomes" id="UP000324222">
    <property type="component" value="Unassembled WGS sequence"/>
</dbReference>